<proteinExistence type="predicted"/>
<dbReference type="GO" id="GO:0008541">
    <property type="term" value="C:proteasome regulatory particle, lid subcomplex"/>
    <property type="evidence" value="ECO:0007669"/>
    <property type="project" value="UniProtKB-ARBA"/>
</dbReference>
<dbReference type="SMART" id="SM00088">
    <property type="entry name" value="PINT"/>
    <property type="match status" value="1"/>
</dbReference>
<protein>
    <recommendedName>
        <fullName evidence="5">PCI domain-containing protein</fullName>
    </recommendedName>
</protein>
<dbReference type="PANTHER" id="PTHR14145">
    <property type="entry name" value="26S PROTESOME SUBUNIT 6"/>
    <property type="match status" value="1"/>
</dbReference>
<dbReference type="FunFam" id="1.25.40.570:FF:000005">
    <property type="entry name" value="26S proteasome regulatory subunit N7"/>
    <property type="match status" value="1"/>
</dbReference>
<dbReference type="Gene3D" id="1.25.40.570">
    <property type="match status" value="1"/>
</dbReference>
<dbReference type="GO" id="GO:0043161">
    <property type="term" value="P:proteasome-mediated ubiquitin-dependent protein catabolic process"/>
    <property type="evidence" value="ECO:0007669"/>
    <property type="project" value="TreeGrafter"/>
</dbReference>
<dbReference type="PANTHER" id="PTHR14145:SF1">
    <property type="entry name" value="26S PROTEASOME NON-ATPASE REGULATORY SUBUNIT 6"/>
    <property type="match status" value="1"/>
</dbReference>
<feature type="coiled-coil region" evidence="4">
    <location>
        <begin position="65"/>
        <end position="99"/>
    </location>
</feature>
<dbReference type="Pfam" id="PF10602">
    <property type="entry name" value="RPN7"/>
    <property type="match status" value="1"/>
</dbReference>
<dbReference type="AlphaFoldDB" id="A0A8H7Y433"/>
<dbReference type="InterPro" id="IPR045135">
    <property type="entry name" value="Rpn7_N"/>
</dbReference>
<accession>A0A8H7Y433</accession>
<evidence type="ECO:0000313" key="6">
    <source>
        <dbReference type="EMBL" id="KAG5172062.1"/>
    </source>
</evidence>
<sequence length="503" mass="56606">MADEVVLPIPNLELPEKLFILSNPALKHLHDEARRVLLEGLKADQMGPYYRTLTSSPSSPLPLDAALLESMEAENKAELEKLDERLAEAEKTEGESEISDALKARANYLTRIGDKEKSLAAQRLALEKTPGLGSRIDITLTIVRIGFFFNDNAVITTNMADAEKLIDEGGDWDRRNRLKVYRGLHLLSTRQFKRAADLLLDALSTFTASELLSYTRFVEMTVIAAALVLGRVDLRKRVMMAPEVVQVLPDVPILGELVGSFWECKYDKFFIALATLEQTHLLPSRTLSPHARFYTREMRIRAYTQLLESYRSLTLESLSAAFGVSVEFVDSELSHLIALSRLPAKIDKVHRIVSTTRPSLKNAQYEVVVKKGDVLLNQVQRLNYLPIGAWPRDLIYDALPGGGNWYTHFFDALARSRGREVTHAEILENEQAYADATNLIFFACDSLYAATGYQVDSEGNVCSERIPIIILGLPNKPPRDDQIELVLELLQMKKEDLIKIRLP</sequence>
<dbReference type="SUPFAM" id="SSF46785">
    <property type="entry name" value="Winged helix' DNA-binding domain"/>
    <property type="match status" value="1"/>
</dbReference>
<dbReference type="InterPro" id="IPR000717">
    <property type="entry name" value="PCI_dom"/>
</dbReference>
<reference evidence="6" key="1">
    <citation type="submission" date="2021-02" db="EMBL/GenBank/DDBJ databases">
        <title>Psilocybe cubensis genome.</title>
        <authorList>
            <person name="Mckernan K.J."/>
            <person name="Crawford S."/>
            <person name="Trippe A."/>
            <person name="Kane L.T."/>
            <person name="Mclaughlin S."/>
        </authorList>
    </citation>
    <scope>NUCLEOTIDE SEQUENCE [LARGE SCALE GENOMIC DNA]</scope>
    <source>
        <strain evidence="6">MGC-MH-2018</strain>
    </source>
</reference>
<name>A0A8H7Y433_PSICU</name>
<keyword evidence="4" id="KW-0175">Coiled coil</keyword>
<dbReference type="PROSITE" id="PS50250">
    <property type="entry name" value="PCI"/>
    <property type="match status" value="1"/>
</dbReference>
<evidence type="ECO:0000256" key="4">
    <source>
        <dbReference type="SAM" id="Coils"/>
    </source>
</evidence>
<dbReference type="EMBL" id="JAFIQS010000003">
    <property type="protein sequence ID" value="KAG5172062.1"/>
    <property type="molecule type" value="Genomic_DNA"/>
</dbReference>
<dbReference type="InterPro" id="IPR019585">
    <property type="entry name" value="Rpn7/CSN1"/>
</dbReference>
<evidence type="ECO:0000259" key="5">
    <source>
        <dbReference type="PROSITE" id="PS50250"/>
    </source>
</evidence>
<evidence type="ECO:0000256" key="2">
    <source>
        <dbReference type="ARBA" id="ARBA00093435"/>
    </source>
</evidence>
<dbReference type="InterPro" id="IPR036390">
    <property type="entry name" value="WH_DNA-bd_sf"/>
</dbReference>
<comment type="subunit">
    <text evidence="3">The 26S proteasome is composed of a core protease, known as the 20S proteasome, capped at one or both ends by the 19S regulatory complex (RC). The RC is composed of at least 18 different subunits in two subcomplexes, the base and the lid, which form the portions proximal and distal to the 20S proteolytic core, respectively. Component of the lid subcomplex of the 19S RC.</text>
</comment>
<comment type="caution">
    <text evidence="6">The sequence shown here is derived from an EMBL/GenBank/DDBJ whole genome shotgun (WGS) entry which is preliminary data.</text>
</comment>
<feature type="domain" description="PCI" evidence="5">
    <location>
        <begin position="191"/>
        <end position="360"/>
    </location>
</feature>
<keyword evidence="1" id="KW-0647">Proteasome</keyword>
<comment type="function">
    <text evidence="2">Component of the 19S cap proteasome complex which acts as a regulatory subunit of the 26S proteasome, involved in the ATP-dependent degradation of ubiquitinated proteins.</text>
</comment>
<evidence type="ECO:0000256" key="3">
    <source>
        <dbReference type="ARBA" id="ARBA00093502"/>
    </source>
</evidence>
<gene>
    <name evidence="6" type="ORF">JR316_004151</name>
</gene>
<organism evidence="6">
    <name type="scientific">Psilocybe cubensis</name>
    <name type="common">Psychedelic mushroom</name>
    <name type="synonym">Stropharia cubensis</name>
    <dbReference type="NCBI Taxonomy" id="181762"/>
    <lineage>
        <taxon>Eukaryota</taxon>
        <taxon>Fungi</taxon>
        <taxon>Dikarya</taxon>
        <taxon>Basidiomycota</taxon>
        <taxon>Agaricomycotina</taxon>
        <taxon>Agaricomycetes</taxon>
        <taxon>Agaricomycetidae</taxon>
        <taxon>Agaricales</taxon>
        <taxon>Agaricineae</taxon>
        <taxon>Strophariaceae</taxon>
        <taxon>Psilocybe</taxon>
    </lineage>
</organism>
<evidence type="ECO:0000256" key="1">
    <source>
        <dbReference type="ARBA" id="ARBA00022942"/>
    </source>
</evidence>
<dbReference type="Pfam" id="PF01399">
    <property type="entry name" value="PCI"/>
    <property type="match status" value="1"/>
</dbReference>